<dbReference type="GO" id="GO:0006281">
    <property type="term" value="P:DNA repair"/>
    <property type="evidence" value="ECO:0007669"/>
    <property type="project" value="InterPro"/>
</dbReference>
<dbReference type="RefSeq" id="WP_172966385.1">
    <property type="nucleotide sequence ID" value="NZ_AP019822.1"/>
</dbReference>
<dbReference type="SUPFAM" id="SSF51658">
    <property type="entry name" value="Xylose isomerase-like"/>
    <property type="match status" value="1"/>
</dbReference>
<dbReference type="Pfam" id="PF01261">
    <property type="entry name" value="AP_endonuc_2"/>
    <property type="match status" value="1"/>
</dbReference>
<protein>
    <recommendedName>
        <fullName evidence="2">L-ribulose-5-phosphate 3-epimerase</fullName>
    </recommendedName>
</protein>
<dbReference type="EMBL" id="AP019822">
    <property type="protein sequence ID" value="BBM35702.1"/>
    <property type="molecule type" value="Genomic_DNA"/>
</dbReference>
<dbReference type="InterPro" id="IPR036237">
    <property type="entry name" value="Xyl_isomerase-like_sf"/>
</dbReference>
<dbReference type="GO" id="GO:0019852">
    <property type="term" value="P:L-ascorbic acid metabolic process"/>
    <property type="evidence" value="ECO:0007669"/>
    <property type="project" value="TreeGrafter"/>
</dbReference>
<name>A0A510J8R4_9FUSO</name>
<evidence type="ECO:0000256" key="2">
    <source>
        <dbReference type="NCBIfam" id="TIGR00542"/>
    </source>
</evidence>
<dbReference type="GO" id="GO:0008270">
    <property type="term" value="F:zinc ion binding"/>
    <property type="evidence" value="ECO:0007669"/>
    <property type="project" value="InterPro"/>
</dbReference>
<dbReference type="CDD" id="cd00019">
    <property type="entry name" value="AP2Ec"/>
    <property type="match status" value="1"/>
</dbReference>
<dbReference type="InterPro" id="IPR050417">
    <property type="entry name" value="Sugar_Epim/Isomerase"/>
</dbReference>
<dbReference type="Gene3D" id="3.20.20.150">
    <property type="entry name" value="Divalent-metal-dependent TIM barrel enzymes"/>
    <property type="match status" value="1"/>
</dbReference>
<keyword evidence="1 4" id="KW-0413">Isomerase</keyword>
<gene>
    <name evidence="4" type="ORF">JCM16774_0631</name>
</gene>
<feature type="domain" description="Xylose isomerase-like TIM barrel" evidence="3">
    <location>
        <begin position="27"/>
        <end position="282"/>
    </location>
</feature>
<organism evidence="4 5">
    <name type="scientific">Pseudoleptotrichia goodfellowii</name>
    <dbReference type="NCBI Taxonomy" id="157692"/>
    <lineage>
        <taxon>Bacteria</taxon>
        <taxon>Fusobacteriati</taxon>
        <taxon>Fusobacteriota</taxon>
        <taxon>Fusobacteriia</taxon>
        <taxon>Fusobacteriales</taxon>
        <taxon>Leptotrichiaceae</taxon>
        <taxon>Pseudoleptotrichia</taxon>
    </lineage>
</organism>
<accession>A0A510J8R4</accession>
<evidence type="ECO:0000313" key="5">
    <source>
        <dbReference type="Proteomes" id="UP000321606"/>
    </source>
</evidence>
<dbReference type="InterPro" id="IPR001719">
    <property type="entry name" value="AP_endonuc_2"/>
</dbReference>
<dbReference type="PANTHER" id="PTHR43489:SF1">
    <property type="entry name" value="L-RIBULOSE-5-PHOSPHATE 3-EPIMERASE SGBU-RELATED"/>
    <property type="match status" value="1"/>
</dbReference>
<dbReference type="GO" id="GO:0034015">
    <property type="term" value="F:L-ribulose-5-phosphate 3-epimerase activity"/>
    <property type="evidence" value="ECO:0007669"/>
    <property type="project" value="TreeGrafter"/>
</dbReference>
<dbReference type="NCBIfam" id="NF009689">
    <property type="entry name" value="PRK13210.1"/>
    <property type="match status" value="1"/>
</dbReference>
<proteinExistence type="predicted"/>
<sequence>MKDLNKLNLGIYEKALPKDIDWIERIKLVKECGYDFVEMSVDETDERLARLDWSDEEINKIHEALVNTGVRIPSMCFSGHRRFPMGSMDEKTREKAMELMQKAIIFADKLGIRTIQMAGYDVYYEEGSEQTKKYFTENLKKAIEWASSYNITLAIEIMDHPFINSITKYMEYSEIIKSPWLKVYPDVGNLTAWPENDTLKELELGIKQGEIVAIHLKDTLAVTDTFPGKFKEVPFGEGCVDFPKVFAKLKELNYKGPFLIEMWTEKSDNPIEEVKKAKEWMLDKMKKGGFI</sequence>
<dbReference type="STRING" id="714315.GCA_000516535_00630"/>
<dbReference type="GO" id="GO:0016861">
    <property type="term" value="F:intramolecular oxidoreductase activity, interconverting aldoses and ketoses"/>
    <property type="evidence" value="ECO:0007669"/>
    <property type="project" value="InterPro"/>
</dbReference>
<dbReference type="InterPro" id="IPR004560">
    <property type="entry name" value="L-Ru-5P_3-Epase"/>
</dbReference>
<reference evidence="4 5" key="1">
    <citation type="submission" date="2019-07" db="EMBL/GenBank/DDBJ databases">
        <title>Complete Genome Sequence of Leptotrichia goodfellowii Strain JCM 16774.</title>
        <authorList>
            <person name="Watanabe S."/>
            <person name="Cui L."/>
        </authorList>
    </citation>
    <scope>NUCLEOTIDE SEQUENCE [LARGE SCALE GENOMIC DNA]</scope>
    <source>
        <strain evidence="4 5">JCM16774</strain>
    </source>
</reference>
<dbReference type="GO" id="GO:0003677">
    <property type="term" value="F:DNA binding"/>
    <property type="evidence" value="ECO:0007669"/>
    <property type="project" value="InterPro"/>
</dbReference>
<dbReference type="InterPro" id="IPR013022">
    <property type="entry name" value="Xyl_isomerase-like_TIM-brl"/>
</dbReference>
<evidence type="ECO:0000256" key="1">
    <source>
        <dbReference type="ARBA" id="ARBA00023235"/>
    </source>
</evidence>
<evidence type="ECO:0000313" key="4">
    <source>
        <dbReference type="EMBL" id="BBM35702.1"/>
    </source>
</evidence>
<dbReference type="KEGG" id="lgo:JCM16774_0631"/>
<dbReference type="Proteomes" id="UP000321606">
    <property type="component" value="Chromosome"/>
</dbReference>
<dbReference type="AlphaFoldDB" id="A0A510J8R4"/>
<dbReference type="PANTHER" id="PTHR43489">
    <property type="entry name" value="ISOMERASE"/>
    <property type="match status" value="1"/>
</dbReference>
<evidence type="ECO:0000259" key="3">
    <source>
        <dbReference type="Pfam" id="PF01261"/>
    </source>
</evidence>
<dbReference type="NCBIfam" id="NF009688">
    <property type="entry name" value="PRK13209.1"/>
    <property type="match status" value="1"/>
</dbReference>
<dbReference type="NCBIfam" id="TIGR00542">
    <property type="entry name" value="hxl6Piso_put"/>
    <property type="match status" value="1"/>
</dbReference>